<dbReference type="Gene3D" id="1.25.40.10">
    <property type="entry name" value="Tetratricopeptide repeat domain"/>
    <property type="match status" value="1"/>
</dbReference>
<evidence type="ECO:0000259" key="3">
    <source>
        <dbReference type="Pfam" id="PF23276"/>
    </source>
</evidence>
<accession>A0AAW2VCS3</accession>
<gene>
    <name evidence="4" type="ORF">Sradi_1081900</name>
</gene>
<evidence type="ECO:0000256" key="2">
    <source>
        <dbReference type="ARBA" id="ARBA00022737"/>
    </source>
</evidence>
<reference evidence="4" key="1">
    <citation type="submission" date="2020-06" db="EMBL/GenBank/DDBJ databases">
        <authorList>
            <person name="Li T."/>
            <person name="Hu X."/>
            <person name="Zhang T."/>
            <person name="Song X."/>
            <person name="Zhang H."/>
            <person name="Dai N."/>
            <person name="Sheng W."/>
            <person name="Hou X."/>
            <person name="Wei L."/>
        </authorList>
    </citation>
    <scope>NUCLEOTIDE SEQUENCE</scope>
    <source>
        <strain evidence="4">G02</strain>
        <tissue evidence="4">Leaf</tissue>
    </source>
</reference>
<dbReference type="InterPro" id="IPR011990">
    <property type="entry name" value="TPR-like_helical_dom_sf"/>
</dbReference>
<keyword evidence="2" id="KW-0677">Repeat</keyword>
<evidence type="ECO:0000256" key="1">
    <source>
        <dbReference type="ARBA" id="ARBA00007626"/>
    </source>
</evidence>
<reference evidence="4" key="2">
    <citation type="journal article" date="2024" name="Plant">
        <title>Genomic evolution and insights into agronomic trait innovations of Sesamum species.</title>
        <authorList>
            <person name="Miao H."/>
            <person name="Wang L."/>
            <person name="Qu L."/>
            <person name="Liu H."/>
            <person name="Sun Y."/>
            <person name="Le M."/>
            <person name="Wang Q."/>
            <person name="Wei S."/>
            <person name="Zheng Y."/>
            <person name="Lin W."/>
            <person name="Duan Y."/>
            <person name="Cao H."/>
            <person name="Xiong S."/>
            <person name="Wang X."/>
            <person name="Wei L."/>
            <person name="Li C."/>
            <person name="Ma Q."/>
            <person name="Ju M."/>
            <person name="Zhao R."/>
            <person name="Li G."/>
            <person name="Mu C."/>
            <person name="Tian Q."/>
            <person name="Mei H."/>
            <person name="Zhang T."/>
            <person name="Gao T."/>
            <person name="Zhang H."/>
        </authorList>
    </citation>
    <scope>NUCLEOTIDE SEQUENCE</scope>
    <source>
        <strain evidence="4">G02</strain>
    </source>
</reference>
<evidence type="ECO:0000313" key="4">
    <source>
        <dbReference type="EMBL" id="KAL0425471.1"/>
    </source>
</evidence>
<dbReference type="NCBIfam" id="TIGR00756">
    <property type="entry name" value="PPR"/>
    <property type="match status" value="1"/>
</dbReference>
<comment type="caution">
    <text evidence="4">The sequence shown here is derived from an EMBL/GenBank/DDBJ whole genome shotgun (WGS) entry which is preliminary data.</text>
</comment>
<feature type="domain" description="Pentatricopeptide repeat-containing protein-mitochondrial" evidence="3">
    <location>
        <begin position="7"/>
        <end position="99"/>
    </location>
</feature>
<dbReference type="InterPro" id="IPR002885">
    <property type="entry name" value="PPR_rpt"/>
</dbReference>
<dbReference type="PANTHER" id="PTHR47447:SF17">
    <property type="entry name" value="OS12G0638900 PROTEIN"/>
    <property type="match status" value="1"/>
</dbReference>
<organism evidence="4">
    <name type="scientific">Sesamum radiatum</name>
    <name type="common">Black benniseed</name>
    <dbReference type="NCBI Taxonomy" id="300843"/>
    <lineage>
        <taxon>Eukaryota</taxon>
        <taxon>Viridiplantae</taxon>
        <taxon>Streptophyta</taxon>
        <taxon>Embryophyta</taxon>
        <taxon>Tracheophyta</taxon>
        <taxon>Spermatophyta</taxon>
        <taxon>Magnoliopsida</taxon>
        <taxon>eudicotyledons</taxon>
        <taxon>Gunneridae</taxon>
        <taxon>Pentapetalae</taxon>
        <taxon>asterids</taxon>
        <taxon>lamiids</taxon>
        <taxon>Lamiales</taxon>
        <taxon>Pedaliaceae</taxon>
        <taxon>Sesamum</taxon>
    </lineage>
</organism>
<protein>
    <submittedName>
        <fullName evidence="4">Pentatricopeptide repeat-containing protein</fullName>
    </submittedName>
</protein>
<dbReference type="EMBL" id="JACGWJ010000004">
    <property type="protein sequence ID" value="KAL0425471.1"/>
    <property type="molecule type" value="Genomic_DNA"/>
</dbReference>
<comment type="similarity">
    <text evidence="1">Belongs to the PPR family. P subfamily.</text>
</comment>
<sequence length="106" mass="12269">MLVRMKQERCDNSEDLFLSIYRAYARVHKHLEVLRVFGKMKDYECEPTAKSYATVFSILVDVSQLKITFKFYRYMRETRISASVASLNVLIKALCKSSGTLDSAFP</sequence>
<proteinExistence type="inferred from homology"/>
<dbReference type="Pfam" id="PF23276">
    <property type="entry name" value="TPR_24"/>
    <property type="match status" value="1"/>
</dbReference>
<dbReference type="InterPro" id="IPR057027">
    <property type="entry name" value="TPR_mt"/>
</dbReference>
<dbReference type="AlphaFoldDB" id="A0AAW2VCS3"/>
<dbReference type="PANTHER" id="PTHR47447">
    <property type="entry name" value="OS03G0856100 PROTEIN"/>
    <property type="match status" value="1"/>
</dbReference>
<name>A0AAW2VCS3_SESRA</name>